<dbReference type="GO" id="GO:0005524">
    <property type="term" value="F:ATP binding"/>
    <property type="evidence" value="ECO:0007669"/>
    <property type="project" value="UniProtKB-KW"/>
</dbReference>
<sequence>MSLLSVSGLRSGYGRIRILDGVDLDVGQQEFVGILGHNGMGKTTLLRTLMGYLPAQEGKVVLDGTDITRMSTYRRARQRIGFVPQGREIFPDLTAWENLRAGALIGGRTGAEEAQAIERVVETFPRLKPLLDRPGGALSGGEQQLLALARCLCGNPRLILLDEPTEGIQPSIIEEIVDRLSALKAEGGLALILVEQNLDFIRALAERVLIIHRGRITRSVGPEQLNDPELVAEFVGMSG</sequence>
<evidence type="ECO:0000256" key="3">
    <source>
        <dbReference type="ARBA" id="ARBA00022741"/>
    </source>
</evidence>
<organism evidence="7 8">
    <name type="scientific">Marinibaculum pumilum</name>
    <dbReference type="NCBI Taxonomy" id="1766165"/>
    <lineage>
        <taxon>Bacteria</taxon>
        <taxon>Pseudomonadati</taxon>
        <taxon>Pseudomonadota</taxon>
        <taxon>Alphaproteobacteria</taxon>
        <taxon>Rhodospirillales</taxon>
        <taxon>Rhodospirillaceae</taxon>
        <taxon>Marinibaculum</taxon>
    </lineage>
</organism>
<gene>
    <name evidence="7" type="ORF">ACFOGJ_04465</name>
</gene>
<dbReference type="InterPro" id="IPR003593">
    <property type="entry name" value="AAA+_ATPase"/>
</dbReference>
<name>A0ABV7KWF0_9PROT</name>
<dbReference type="InterPro" id="IPR052156">
    <property type="entry name" value="BCAA_Transport_ATP-bd_LivF"/>
</dbReference>
<dbReference type="Gene3D" id="3.40.50.300">
    <property type="entry name" value="P-loop containing nucleotide triphosphate hydrolases"/>
    <property type="match status" value="1"/>
</dbReference>
<evidence type="ECO:0000313" key="7">
    <source>
        <dbReference type="EMBL" id="MFC3226469.1"/>
    </source>
</evidence>
<dbReference type="Pfam" id="PF00005">
    <property type="entry name" value="ABC_tran"/>
    <property type="match status" value="1"/>
</dbReference>
<evidence type="ECO:0000256" key="1">
    <source>
        <dbReference type="ARBA" id="ARBA00005417"/>
    </source>
</evidence>
<keyword evidence="8" id="KW-1185">Reference proteome</keyword>
<dbReference type="PANTHER" id="PTHR43820:SF4">
    <property type="entry name" value="HIGH-AFFINITY BRANCHED-CHAIN AMINO ACID TRANSPORT ATP-BINDING PROTEIN LIVF"/>
    <property type="match status" value="1"/>
</dbReference>
<accession>A0ABV7KWF0</accession>
<dbReference type="Proteomes" id="UP001595528">
    <property type="component" value="Unassembled WGS sequence"/>
</dbReference>
<dbReference type="PROSITE" id="PS50893">
    <property type="entry name" value="ABC_TRANSPORTER_2"/>
    <property type="match status" value="1"/>
</dbReference>
<dbReference type="RefSeq" id="WP_379898471.1">
    <property type="nucleotide sequence ID" value="NZ_JBHRTR010000013.1"/>
</dbReference>
<reference evidence="8" key="1">
    <citation type="journal article" date="2019" name="Int. J. Syst. Evol. Microbiol.">
        <title>The Global Catalogue of Microorganisms (GCM) 10K type strain sequencing project: providing services to taxonomists for standard genome sequencing and annotation.</title>
        <authorList>
            <consortium name="The Broad Institute Genomics Platform"/>
            <consortium name="The Broad Institute Genome Sequencing Center for Infectious Disease"/>
            <person name="Wu L."/>
            <person name="Ma J."/>
        </authorList>
    </citation>
    <scope>NUCLEOTIDE SEQUENCE [LARGE SCALE GENOMIC DNA]</scope>
    <source>
        <strain evidence="8">KCTC 42964</strain>
    </source>
</reference>
<evidence type="ECO:0000313" key="8">
    <source>
        <dbReference type="Proteomes" id="UP001595528"/>
    </source>
</evidence>
<evidence type="ECO:0000256" key="2">
    <source>
        <dbReference type="ARBA" id="ARBA00022448"/>
    </source>
</evidence>
<dbReference type="EMBL" id="JBHRTR010000013">
    <property type="protein sequence ID" value="MFC3226469.1"/>
    <property type="molecule type" value="Genomic_DNA"/>
</dbReference>
<keyword evidence="3" id="KW-0547">Nucleotide-binding</keyword>
<evidence type="ECO:0000256" key="4">
    <source>
        <dbReference type="ARBA" id="ARBA00022840"/>
    </source>
</evidence>
<keyword evidence="5" id="KW-0029">Amino-acid transport</keyword>
<evidence type="ECO:0000259" key="6">
    <source>
        <dbReference type="PROSITE" id="PS50893"/>
    </source>
</evidence>
<dbReference type="CDD" id="cd03224">
    <property type="entry name" value="ABC_TM1139_LivF_branched"/>
    <property type="match status" value="1"/>
</dbReference>
<dbReference type="InterPro" id="IPR017871">
    <property type="entry name" value="ABC_transporter-like_CS"/>
</dbReference>
<dbReference type="PANTHER" id="PTHR43820">
    <property type="entry name" value="HIGH-AFFINITY BRANCHED-CHAIN AMINO ACID TRANSPORT ATP-BINDING PROTEIN LIVF"/>
    <property type="match status" value="1"/>
</dbReference>
<dbReference type="PROSITE" id="PS00211">
    <property type="entry name" value="ABC_TRANSPORTER_1"/>
    <property type="match status" value="1"/>
</dbReference>
<comment type="similarity">
    <text evidence="1">Belongs to the ABC transporter superfamily.</text>
</comment>
<dbReference type="InterPro" id="IPR027417">
    <property type="entry name" value="P-loop_NTPase"/>
</dbReference>
<protein>
    <submittedName>
        <fullName evidence="7">ABC transporter ATP-binding protein</fullName>
    </submittedName>
</protein>
<evidence type="ECO:0000256" key="5">
    <source>
        <dbReference type="ARBA" id="ARBA00022970"/>
    </source>
</evidence>
<dbReference type="InterPro" id="IPR003439">
    <property type="entry name" value="ABC_transporter-like_ATP-bd"/>
</dbReference>
<keyword evidence="2" id="KW-0813">Transport</keyword>
<keyword evidence="4 7" id="KW-0067">ATP-binding</keyword>
<comment type="caution">
    <text evidence="7">The sequence shown here is derived from an EMBL/GenBank/DDBJ whole genome shotgun (WGS) entry which is preliminary data.</text>
</comment>
<dbReference type="SUPFAM" id="SSF52540">
    <property type="entry name" value="P-loop containing nucleoside triphosphate hydrolases"/>
    <property type="match status" value="1"/>
</dbReference>
<dbReference type="SMART" id="SM00382">
    <property type="entry name" value="AAA"/>
    <property type="match status" value="1"/>
</dbReference>
<proteinExistence type="inferred from homology"/>
<feature type="domain" description="ABC transporter" evidence="6">
    <location>
        <begin position="1"/>
        <end position="238"/>
    </location>
</feature>